<keyword evidence="7 10" id="KW-0520">NAD</keyword>
<evidence type="ECO:0000259" key="11">
    <source>
        <dbReference type="PROSITE" id="PS51671"/>
    </source>
</evidence>
<dbReference type="EMBL" id="JBHTAT010000001">
    <property type="protein sequence ID" value="MFC7254323.1"/>
    <property type="molecule type" value="Genomic_DNA"/>
</dbReference>
<dbReference type="PANTHER" id="PTHR42789:SF1">
    <property type="entry name" value="D-ISOMER SPECIFIC 2-HYDROXYACID DEHYDROGENASE FAMILY PROTEIN (AFU_ORTHOLOGUE AFUA_6G10090)"/>
    <property type="match status" value="1"/>
</dbReference>
<evidence type="ECO:0000313" key="13">
    <source>
        <dbReference type="Proteomes" id="UP001596434"/>
    </source>
</evidence>
<dbReference type="Pfam" id="PF19304">
    <property type="entry name" value="PGDH_inter"/>
    <property type="match status" value="1"/>
</dbReference>
<dbReference type="PROSITE" id="PS51671">
    <property type="entry name" value="ACT"/>
    <property type="match status" value="1"/>
</dbReference>
<dbReference type="Pfam" id="PF01842">
    <property type="entry name" value="ACT"/>
    <property type="match status" value="1"/>
</dbReference>
<dbReference type="EC" id="1.1.1.95" evidence="3 10"/>
<dbReference type="CDD" id="cd12173">
    <property type="entry name" value="PGDH_4"/>
    <property type="match status" value="1"/>
</dbReference>
<dbReference type="InterPro" id="IPR045865">
    <property type="entry name" value="ACT-like_dom_sf"/>
</dbReference>
<dbReference type="Pfam" id="PF00389">
    <property type="entry name" value="2-Hacid_dh"/>
    <property type="match status" value="1"/>
</dbReference>
<name>A0ABD5ZUM4_9EURY</name>
<comment type="catalytic activity">
    <reaction evidence="9 10">
        <text>(2R)-3-phosphoglycerate + NAD(+) = 3-phosphooxypyruvate + NADH + H(+)</text>
        <dbReference type="Rhea" id="RHEA:12641"/>
        <dbReference type="ChEBI" id="CHEBI:15378"/>
        <dbReference type="ChEBI" id="CHEBI:18110"/>
        <dbReference type="ChEBI" id="CHEBI:57540"/>
        <dbReference type="ChEBI" id="CHEBI:57945"/>
        <dbReference type="ChEBI" id="CHEBI:58272"/>
        <dbReference type="EC" id="1.1.1.95"/>
    </reaction>
</comment>
<dbReference type="InterPro" id="IPR029009">
    <property type="entry name" value="ASB_dom_sf"/>
</dbReference>
<dbReference type="RefSeq" id="WP_379702523.1">
    <property type="nucleotide sequence ID" value="NZ_JBHTAT010000001.1"/>
</dbReference>
<feature type="domain" description="ACT" evidence="11">
    <location>
        <begin position="452"/>
        <end position="524"/>
    </location>
</feature>
<evidence type="ECO:0000256" key="9">
    <source>
        <dbReference type="ARBA" id="ARBA00048731"/>
    </source>
</evidence>
<dbReference type="AlphaFoldDB" id="A0ABD5ZUM4"/>
<sequence length="539" mass="56645">MKVLVTDPIADAGLDRLRDAGHEVETAYDVEGSALLDAVADANALVVRSGTDVTEAVFEAAPNLIIVGRAGIGVDNIDIDAATDHGVIVANAPEGNVRAAAEHTVAMAFATARSIPQAHARLRAGEWAKSDYLGTELNAKTLGIVGLGRVGQEVAKRLGSLGMNLVAYDPYIGEERADQIGAELVEFEACLKHADFLTVHTPLTPETEGMIAEDELALMEGGYLVNCARGGVVDETALAAAVEDGTLAGAAVDVFADEPVSPDNPLLAVDDVVVTPHLGAATEAAQEHVATSIADQVVAAFNDEPVANALNAPSIDESAFPRVQPYIELAETAGKVAAQMFDGRISEVRVRYEGDIAGEDVEFVTASGLKGVFEPLEWQVNAVNAPKIAEERGIEVTEEKTRQSEDFQSLVTVTVGDGTDSVGVCGTLFAGDDPRIVRIDGYRVDAVPHGQMLVVRNYDRPGVLGLIGTVLGDNDVNIAGMFNGRETLGGEAMTVYNLDEPVPEGVVGQIRADERIIEVKQITLGNGEDADTDTDTADD</sequence>
<comment type="caution">
    <text evidence="12">The sequence shown here is derived from an EMBL/GenBank/DDBJ whole genome shotgun (WGS) entry which is preliminary data.</text>
</comment>
<evidence type="ECO:0000256" key="2">
    <source>
        <dbReference type="ARBA" id="ARBA00005854"/>
    </source>
</evidence>
<dbReference type="PANTHER" id="PTHR42789">
    <property type="entry name" value="D-ISOMER SPECIFIC 2-HYDROXYACID DEHYDROGENASE FAMILY PROTEIN (AFU_ORTHOLOGUE AFUA_6G10090)"/>
    <property type="match status" value="1"/>
</dbReference>
<dbReference type="InterPro" id="IPR036291">
    <property type="entry name" value="NAD(P)-bd_dom_sf"/>
</dbReference>
<gene>
    <name evidence="12" type="primary">serA</name>
    <name evidence="12" type="ORF">ACFQKE_03240</name>
</gene>
<dbReference type="GO" id="GO:0006564">
    <property type="term" value="P:L-serine biosynthetic process"/>
    <property type="evidence" value="ECO:0007669"/>
    <property type="project" value="UniProtKB-UniRule"/>
</dbReference>
<organism evidence="12 13">
    <name type="scientific">Haloplanus litoreus</name>
    <dbReference type="NCBI Taxonomy" id="767515"/>
    <lineage>
        <taxon>Archaea</taxon>
        <taxon>Methanobacteriati</taxon>
        <taxon>Methanobacteriota</taxon>
        <taxon>Stenosarchaea group</taxon>
        <taxon>Halobacteria</taxon>
        <taxon>Halobacteriales</taxon>
        <taxon>Haloferacaceae</taxon>
        <taxon>Haloplanus</taxon>
    </lineage>
</organism>
<dbReference type="InterPro" id="IPR006140">
    <property type="entry name" value="D-isomer_DH_NAD-bd"/>
</dbReference>
<dbReference type="CDD" id="cd04902">
    <property type="entry name" value="ACT_3PGDH-xct"/>
    <property type="match status" value="1"/>
</dbReference>
<dbReference type="SUPFAM" id="SSF51735">
    <property type="entry name" value="NAD(P)-binding Rossmann-fold domains"/>
    <property type="match status" value="1"/>
</dbReference>
<dbReference type="SUPFAM" id="SSF143548">
    <property type="entry name" value="Serine metabolism enzymes domain"/>
    <property type="match status" value="1"/>
</dbReference>
<reference evidence="12 13" key="1">
    <citation type="journal article" date="2019" name="Int. J. Syst. Evol. Microbiol.">
        <title>The Global Catalogue of Microorganisms (GCM) 10K type strain sequencing project: providing services to taxonomists for standard genome sequencing and annotation.</title>
        <authorList>
            <consortium name="The Broad Institute Genomics Platform"/>
            <consortium name="The Broad Institute Genome Sequencing Center for Infectious Disease"/>
            <person name="Wu L."/>
            <person name="Ma J."/>
        </authorList>
    </citation>
    <scope>NUCLEOTIDE SEQUENCE [LARGE SCALE GENOMIC DNA]</scope>
    <source>
        <strain evidence="12 13">GX21</strain>
    </source>
</reference>
<dbReference type="InterPro" id="IPR006139">
    <property type="entry name" value="D-isomer_2_OHA_DH_cat_dom"/>
</dbReference>
<dbReference type="SUPFAM" id="SSF55021">
    <property type="entry name" value="ACT-like"/>
    <property type="match status" value="1"/>
</dbReference>
<dbReference type="Proteomes" id="UP001596434">
    <property type="component" value="Unassembled WGS sequence"/>
</dbReference>
<dbReference type="FunFam" id="3.30.1330.90:FF:000003">
    <property type="entry name" value="D-3-phosphoglycerate dehydrogenase"/>
    <property type="match status" value="1"/>
</dbReference>
<dbReference type="Gene3D" id="3.30.1330.90">
    <property type="entry name" value="D-3-phosphoglycerate dehydrogenase, domain 3"/>
    <property type="match status" value="1"/>
</dbReference>
<dbReference type="Gene3D" id="3.30.70.260">
    <property type="match status" value="1"/>
</dbReference>
<dbReference type="SUPFAM" id="SSF52283">
    <property type="entry name" value="Formate/glycerate dehydrogenase catalytic domain-like"/>
    <property type="match status" value="1"/>
</dbReference>
<dbReference type="GO" id="GO:0004617">
    <property type="term" value="F:phosphoglycerate dehydrogenase activity"/>
    <property type="evidence" value="ECO:0007669"/>
    <property type="project" value="UniProtKB-UniRule"/>
</dbReference>
<dbReference type="FunFam" id="3.40.50.720:FF:000021">
    <property type="entry name" value="D-3-phosphoglycerate dehydrogenase"/>
    <property type="match status" value="1"/>
</dbReference>
<evidence type="ECO:0000256" key="3">
    <source>
        <dbReference type="ARBA" id="ARBA00013143"/>
    </source>
</evidence>
<keyword evidence="6 10" id="KW-0560">Oxidoreductase</keyword>
<proteinExistence type="inferred from homology"/>
<dbReference type="Gene3D" id="3.40.50.720">
    <property type="entry name" value="NAD(P)-binding Rossmann-like Domain"/>
    <property type="match status" value="2"/>
</dbReference>
<dbReference type="InterPro" id="IPR045626">
    <property type="entry name" value="PGDH_ASB_dom"/>
</dbReference>
<keyword evidence="8 10" id="KW-0718">Serine biosynthesis</keyword>
<dbReference type="GO" id="GO:0051287">
    <property type="term" value="F:NAD binding"/>
    <property type="evidence" value="ECO:0007669"/>
    <property type="project" value="UniProtKB-UniRule"/>
</dbReference>
<protein>
    <recommendedName>
        <fullName evidence="4 10">D-3-phosphoglycerate dehydrogenase</fullName>
        <ecNumber evidence="3 10">1.1.1.95</ecNumber>
    </recommendedName>
</protein>
<accession>A0ABD5ZUM4</accession>
<evidence type="ECO:0000256" key="8">
    <source>
        <dbReference type="ARBA" id="ARBA00023299"/>
    </source>
</evidence>
<comment type="pathway">
    <text evidence="1 10">Amino-acid biosynthesis; L-serine biosynthesis; L-serine from 3-phospho-D-glycerate: step 1/3.</text>
</comment>
<dbReference type="InterPro" id="IPR029752">
    <property type="entry name" value="D-isomer_DH_CS1"/>
</dbReference>
<dbReference type="InterPro" id="IPR050857">
    <property type="entry name" value="D-2-hydroxyacid_DH"/>
</dbReference>
<evidence type="ECO:0000256" key="7">
    <source>
        <dbReference type="ARBA" id="ARBA00023027"/>
    </source>
</evidence>
<dbReference type="NCBIfam" id="TIGR01327">
    <property type="entry name" value="PGDH"/>
    <property type="match status" value="1"/>
</dbReference>
<comment type="similarity">
    <text evidence="2 10">Belongs to the D-isomer specific 2-hydroxyacid dehydrogenase family.</text>
</comment>
<dbReference type="GeneID" id="96952633"/>
<evidence type="ECO:0000256" key="10">
    <source>
        <dbReference type="RuleBase" id="RU363003"/>
    </source>
</evidence>
<keyword evidence="5 10" id="KW-0028">Amino-acid biosynthesis</keyword>
<dbReference type="InterPro" id="IPR002912">
    <property type="entry name" value="ACT_dom"/>
</dbReference>
<evidence type="ECO:0000313" key="12">
    <source>
        <dbReference type="EMBL" id="MFC7254323.1"/>
    </source>
</evidence>
<dbReference type="InterPro" id="IPR006236">
    <property type="entry name" value="PGDH"/>
</dbReference>
<evidence type="ECO:0000256" key="5">
    <source>
        <dbReference type="ARBA" id="ARBA00022605"/>
    </source>
</evidence>
<dbReference type="Pfam" id="PF02826">
    <property type="entry name" value="2-Hacid_dh_C"/>
    <property type="match status" value="1"/>
</dbReference>
<evidence type="ECO:0000256" key="6">
    <source>
        <dbReference type="ARBA" id="ARBA00023002"/>
    </source>
</evidence>
<evidence type="ECO:0000256" key="4">
    <source>
        <dbReference type="ARBA" id="ARBA00021582"/>
    </source>
</evidence>
<dbReference type="PROSITE" id="PS00065">
    <property type="entry name" value="D_2_HYDROXYACID_DH_1"/>
    <property type="match status" value="1"/>
</dbReference>
<evidence type="ECO:0000256" key="1">
    <source>
        <dbReference type="ARBA" id="ARBA00005216"/>
    </source>
</evidence>
<keyword evidence="13" id="KW-1185">Reference proteome</keyword>